<dbReference type="AlphaFoldDB" id="A0A4Q7M8W4"/>
<accession>A0A4Q7M8W4</accession>
<protein>
    <submittedName>
        <fullName evidence="2">Uncharacterized protein</fullName>
    </submittedName>
</protein>
<gene>
    <name evidence="2" type="ORF">EV386_3470</name>
</gene>
<evidence type="ECO:0000256" key="1">
    <source>
        <dbReference type="SAM" id="Phobius"/>
    </source>
</evidence>
<sequence length="259" mass="27744">MRLKLAPWDPNPAKPLWLSDPHSADGARPSALAVALRPFGYLLYAAFFWLILLIVIGLAVGFVVFAAVATRPDGPLSDVAWDGAVSGAVEGFGRVGAVLVWLVVAVLASMCFGAAMLVYLPLSTAAAALVASLAFARSLQHRYREEKITGTSWARPGDTLGFRWPGPDGRGLAITIPVRRTPYSIAVVKLVHAGYFVKRWTFLAGWAIGVSYVATLVIVWHDVPPTVTVVAAVVGVVGLGLSVPAFVRARREYVDPRSR</sequence>
<keyword evidence="1" id="KW-0812">Transmembrane</keyword>
<feature type="transmembrane region" description="Helical" evidence="1">
    <location>
        <begin position="226"/>
        <end position="247"/>
    </location>
</feature>
<keyword evidence="1" id="KW-1133">Transmembrane helix</keyword>
<feature type="transmembrane region" description="Helical" evidence="1">
    <location>
        <begin position="91"/>
        <end position="110"/>
    </location>
</feature>
<keyword evidence="1" id="KW-0472">Membrane</keyword>
<dbReference type="EMBL" id="SGWX01000001">
    <property type="protein sequence ID" value="RZS63112.1"/>
    <property type="molecule type" value="Genomic_DNA"/>
</dbReference>
<reference evidence="2 3" key="1">
    <citation type="submission" date="2019-02" db="EMBL/GenBank/DDBJ databases">
        <title>Sequencing the genomes of 1000 actinobacteria strains.</title>
        <authorList>
            <person name="Klenk H.-P."/>
        </authorList>
    </citation>
    <scope>NUCLEOTIDE SEQUENCE [LARGE SCALE GENOMIC DNA]</scope>
    <source>
        <strain evidence="2 3">DSM 16932</strain>
    </source>
</reference>
<feature type="transmembrane region" description="Helical" evidence="1">
    <location>
        <begin position="200"/>
        <end position="220"/>
    </location>
</feature>
<name>A0A4Q7M8W4_9MICO</name>
<organism evidence="2 3">
    <name type="scientific">Xylanimonas ulmi</name>
    <dbReference type="NCBI Taxonomy" id="228973"/>
    <lineage>
        <taxon>Bacteria</taxon>
        <taxon>Bacillati</taxon>
        <taxon>Actinomycetota</taxon>
        <taxon>Actinomycetes</taxon>
        <taxon>Micrococcales</taxon>
        <taxon>Promicromonosporaceae</taxon>
        <taxon>Xylanimonas</taxon>
    </lineage>
</organism>
<comment type="caution">
    <text evidence="2">The sequence shown here is derived from an EMBL/GenBank/DDBJ whole genome shotgun (WGS) entry which is preliminary data.</text>
</comment>
<keyword evidence="3" id="KW-1185">Reference proteome</keyword>
<evidence type="ECO:0000313" key="2">
    <source>
        <dbReference type="EMBL" id="RZS63112.1"/>
    </source>
</evidence>
<evidence type="ECO:0000313" key="3">
    <source>
        <dbReference type="Proteomes" id="UP000293852"/>
    </source>
</evidence>
<dbReference type="Proteomes" id="UP000293852">
    <property type="component" value="Unassembled WGS sequence"/>
</dbReference>
<proteinExistence type="predicted"/>
<dbReference type="OrthoDB" id="5150148at2"/>
<dbReference type="RefSeq" id="WP_130416519.1">
    <property type="nucleotide sequence ID" value="NZ_SGWX01000001.1"/>
</dbReference>
<feature type="transmembrane region" description="Helical" evidence="1">
    <location>
        <begin position="41"/>
        <end position="70"/>
    </location>
</feature>